<protein>
    <submittedName>
        <fullName evidence="8">Uncharacterized protein</fullName>
    </submittedName>
</protein>
<keyword evidence="4 7" id="KW-0732">Signal</keyword>
<dbReference type="PANTHER" id="PTHR11857:SF43">
    <property type="entry name" value="GEO07291P1-RELATED"/>
    <property type="match status" value="1"/>
</dbReference>
<dbReference type="Proteomes" id="UP000625711">
    <property type="component" value="Unassembled WGS sequence"/>
</dbReference>
<evidence type="ECO:0000256" key="5">
    <source>
        <dbReference type="ARBA" id="ARBA00023180"/>
    </source>
</evidence>
<sequence>MKSFLLVTVVISLVLYVSAELSEEQKQKVVSYGKDCIADTGVDKEIVQKAHQGSFSDDPKLKAFAFCMSKKIGLQSESGDVQTDVLKQKLSSVVDDPDTVHNLISACVQKKDTPEETAYQTFVCYHEKNPKHSPIF</sequence>
<dbReference type="SMART" id="SM00708">
    <property type="entry name" value="PhBP"/>
    <property type="match status" value="1"/>
</dbReference>
<dbReference type="AlphaFoldDB" id="A0A834IEF6"/>
<comment type="caution">
    <text evidence="8">The sequence shown here is derived from an EMBL/GenBank/DDBJ whole genome shotgun (WGS) entry which is preliminary data.</text>
</comment>
<name>A0A834IEF6_RHYFE</name>
<dbReference type="FunFam" id="1.10.238.20:FF:000001">
    <property type="entry name" value="General odorant-binding protein lush"/>
    <property type="match status" value="1"/>
</dbReference>
<comment type="subcellular location">
    <subcellularLocation>
        <location evidence="1">Secreted</location>
    </subcellularLocation>
</comment>
<evidence type="ECO:0000313" key="9">
    <source>
        <dbReference type="Proteomes" id="UP000625711"/>
    </source>
</evidence>
<evidence type="ECO:0000256" key="3">
    <source>
        <dbReference type="ARBA" id="ARBA00022525"/>
    </source>
</evidence>
<evidence type="ECO:0000256" key="7">
    <source>
        <dbReference type="SAM" id="SignalP"/>
    </source>
</evidence>
<dbReference type="Gene3D" id="1.10.238.20">
    <property type="entry name" value="Pheromone/general odorant binding protein domain"/>
    <property type="match status" value="1"/>
</dbReference>
<proteinExistence type="inferred from homology"/>
<dbReference type="OrthoDB" id="8194670at2759"/>
<reference evidence="8" key="1">
    <citation type="submission" date="2020-08" db="EMBL/GenBank/DDBJ databases">
        <title>Genome sequencing and assembly of the red palm weevil Rhynchophorus ferrugineus.</title>
        <authorList>
            <person name="Dias G.B."/>
            <person name="Bergman C.M."/>
            <person name="Manee M."/>
        </authorList>
    </citation>
    <scope>NUCLEOTIDE SEQUENCE</scope>
    <source>
        <strain evidence="8">AA-2017</strain>
        <tissue evidence="8">Whole larva</tissue>
    </source>
</reference>
<evidence type="ECO:0000256" key="4">
    <source>
        <dbReference type="ARBA" id="ARBA00022729"/>
    </source>
</evidence>
<keyword evidence="5" id="KW-0325">Glycoprotein</keyword>
<dbReference type="SUPFAM" id="SSF47565">
    <property type="entry name" value="Insect pheromone/odorant-binding proteins"/>
    <property type="match status" value="1"/>
</dbReference>
<dbReference type="InterPro" id="IPR006170">
    <property type="entry name" value="PBP/GOBP"/>
</dbReference>
<comment type="function">
    <text evidence="6">May be a carrier protein for lipids.</text>
</comment>
<dbReference type="PANTHER" id="PTHR11857">
    <property type="entry name" value="ODORANT BINDING PROTEIN-RELATED"/>
    <property type="match status" value="1"/>
</dbReference>
<dbReference type="GO" id="GO:0007608">
    <property type="term" value="P:sensory perception of smell"/>
    <property type="evidence" value="ECO:0007669"/>
    <property type="project" value="TreeGrafter"/>
</dbReference>
<dbReference type="GO" id="GO:0005615">
    <property type="term" value="C:extracellular space"/>
    <property type="evidence" value="ECO:0007669"/>
    <property type="project" value="TreeGrafter"/>
</dbReference>
<keyword evidence="3" id="KW-0964">Secreted</keyword>
<dbReference type="CDD" id="cd23992">
    <property type="entry name" value="PBP_GOBP"/>
    <property type="match status" value="1"/>
</dbReference>
<evidence type="ECO:0000256" key="1">
    <source>
        <dbReference type="ARBA" id="ARBA00004613"/>
    </source>
</evidence>
<evidence type="ECO:0000256" key="2">
    <source>
        <dbReference type="ARBA" id="ARBA00008098"/>
    </source>
</evidence>
<gene>
    <name evidence="8" type="ORF">GWI33_014824</name>
</gene>
<accession>A0A834IEF6</accession>
<organism evidence="8 9">
    <name type="scientific">Rhynchophorus ferrugineus</name>
    <name type="common">Red palm weevil</name>
    <name type="synonym">Curculio ferrugineus</name>
    <dbReference type="NCBI Taxonomy" id="354439"/>
    <lineage>
        <taxon>Eukaryota</taxon>
        <taxon>Metazoa</taxon>
        <taxon>Ecdysozoa</taxon>
        <taxon>Arthropoda</taxon>
        <taxon>Hexapoda</taxon>
        <taxon>Insecta</taxon>
        <taxon>Pterygota</taxon>
        <taxon>Neoptera</taxon>
        <taxon>Endopterygota</taxon>
        <taxon>Coleoptera</taxon>
        <taxon>Polyphaga</taxon>
        <taxon>Cucujiformia</taxon>
        <taxon>Curculionidae</taxon>
        <taxon>Dryophthorinae</taxon>
        <taxon>Rhynchophorus</taxon>
    </lineage>
</organism>
<dbReference type="Pfam" id="PF01395">
    <property type="entry name" value="PBP_GOBP"/>
    <property type="match status" value="1"/>
</dbReference>
<dbReference type="EMBL" id="JAACXV010013771">
    <property type="protein sequence ID" value="KAF7272397.1"/>
    <property type="molecule type" value="Genomic_DNA"/>
</dbReference>
<evidence type="ECO:0000256" key="6">
    <source>
        <dbReference type="ARBA" id="ARBA00056866"/>
    </source>
</evidence>
<feature type="chain" id="PRO_5032912066" evidence="7">
    <location>
        <begin position="20"/>
        <end position="136"/>
    </location>
</feature>
<evidence type="ECO:0000313" key="8">
    <source>
        <dbReference type="EMBL" id="KAF7272397.1"/>
    </source>
</evidence>
<keyword evidence="9" id="KW-1185">Reference proteome</keyword>
<comment type="similarity">
    <text evidence="2">Belongs to the PBP/GOBP family.</text>
</comment>
<dbReference type="GO" id="GO:0005549">
    <property type="term" value="F:odorant binding"/>
    <property type="evidence" value="ECO:0007669"/>
    <property type="project" value="InterPro"/>
</dbReference>
<feature type="signal peptide" evidence="7">
    <location>
        <begin position="1"/>
        <end position="19"/>
    </location>
</feature>
<dbReference type="InterPro" id="IPR036728">
    <property type="entry name" value="PBP_GOBP_sf"/>
</dbReference>